<dbReference type="GO" id="GO:0009295">
    <property type="term" value="C:nucleoid"/>
    <property type="evidence" value="ECO:0007669"/>
    <property type="project" value="UniProtKB-SubCell"/>
</dbReference>
<evidence type="ECO:0000256" key="7">
    <source>
        <dbReference type="HAMAP-Rule" id="MF_01008"/>
    </source>
</evidence>
<dbReference type="InterPro" id="IPR035644">
    <property type="entry name" value="MraZ_C"/>
</dbReference>
<dbReference type="InterPro" id="IPR037914">
    <property type="entry name" value="SpoVT-AbrB_sf"/>
</dbReference>
<dbReference type="PANTHER" id="PTHR34701:SF1">
    <property type="entry name" value="TRANSCRIPTIONAL REGULATOR MRAZ"/>
    <property type="match status" value="1"/>
</dbReference>
<dbReference type="Pfam" id="PF02381">
    <property type="entry name" value="MraZ"/>
    <property type="match status" value="2"/>
</dbReference>
<gene>
    <name evidence="7" type="primary">mraZ</name>
    <name evidence="9" type="ORF">UR96_C0005G0022</name>
</gene>
<dbReference type="HAMAP" id="MF_01008">
    <property type="entry name" value="MraZ"/>
    <property type="match status" value="1"/>
</dbReference>
<dbReference type="GO" id="GO:2000143">
    <property type="term" value="P:negative regulation of DNA-templated transcription initiation"/>
    <property type="evidence" value="ECO:0007669"/>
    <property type="project" value="TreeGrafter"/>
</dbReference>
<name>A0A0G0DH86_9BACT</name>
<dbReference type="Proteomes" id="UP000034140">
    <property type="component" value="Unassembled WGS sequence"/>
</dbReference>
<accession>A0A0G0DH86</accession>
<keyword evidence="6 7" id="KW-0804">Transcription</keyword>
<dbReference type="AlphaFoldDB" id="A0A0G0DH86"/>
<evidence type="ECO:0000313" key="10">
    <source>
        <dbReference type="Proteomes" id="UP000034140"/>
    </source>
</evidence>
<evidence type="ECO:0000256" key="4">
    <source>
        <dbReference type="ARBA" id="ARBA00023015"/>
    </source>
</evidence>
<sequence length="147" mass="17097">MLIGEYHGKLSNKKRTSLPKKFRNELGENIILTRGYEDALILVNQDMWQKIAQDVINGSFINKNIRDTSRFLVGSATEIQTDKQGRFIIPQALFDHAQLKEDVVFIGLVNWVEVWDKDMWQKRLEYLKKNGDEIAQELTNMNNKNNG</sequence>
<keyword evidence="4 7" id="KW-0805">Transcription regulation</keyword>
<keyword evidence="5 7" id="KW-0238">DNA-binding</keyword>
<reference evidence="9 10" key="1">
    <citation type="journal article" date="2015" name="Nature">
        <title>rRNA introns, odd ribosomes, and small enigmatic genomes across a large radiation of phyla.</title>
        <authorList>
            <person name="Brown C.T."/>
            <person name="Hug L.A."/>
            <person name="Thomas B.C."/>
            <person name="Sharon I."/>
            <person name="Castelle C.J."/>
            <person name="Singh A."/>
            <person name="Wilkins M.J."/>
            <person name="Williams K.H."/>
            <person name="Banfield J.F."/>
        </authorList>
    </citation>
    <scope>NUCLEOTIDE SEQUENCE [LARGE SCALE GENOMIC DNA]</scope>
</reference>
<keyword evidence="2 7" id="KW-0963">Cytoplasm</keyword>
<dbReference type="Gene3D" id="3.40.1550.20">
    <property type="entry name" value="Transcriptional regulator MraZ domain"/>
    <property type="match status" value="1"/>
</dbReference>
<dbReference type="GO" id="GO:0005737">
    <property type="term" value="C:cytoplasm"/>
    <property type="evidence" value="ECO:0007669"/>
    <property type="project" value="UniProtKB-UniRule"/>
</dbReference>
<feature type="domain" description="SpoVT-AbrB" evidence="8">
    <location>
        <begin position="76"/>
        <end position="119"/>
    </location>
</feature>
<dbReference type="PROSITE" id="PS51740">
    <property type="entry name" value="SPOVT_ABRB"/>
    <property type="match status" value="1"/>
</dbReference>
<evidence type="ECO:0000256" key="3">
    <source>
        <dbReference type="ARBA" id="ARBA00022737"/>
    </source>
</evidence>
<dbReference type="SUPFAM" id="SSF89447">
    <property type="entry name" value="AbrB/MazE/MraZ-like"/>
    <property type="match status" value="1"/>
</dbReference>
<dbReference type="EMBL" id="LBRE01000005">
    <property type="protein sequence ID" value="KKP92783.1"/>
    <property type="molecule type" value="Genomic_DNA"/>
</dbReference>
<dbReference type="GO" id="GO:0000976">
    <property type="term" value="F:transcription cis-regulatory region binding"/>
    <property type="evidence" value="ECO:0007669"/>
    <property type="project" value="TreeGrafter"/>
</dbReference>
<dbReference type="NCBIfam" id="TIGR00242">
    <property type="entry name" value="division/cell wall cluster transcriptional repressor MraZ"/>
    <property type="match status" value="1"/>
</dbReference>
<proteinExistence type="inferred from homology"/>
<evidence type="ECO:0000256" key="5">
    <source>
        <dbReference type="ARBA" id="ARBA00023125"/>
    </source>
</evidence>
<comment type="similarity">
    <text evidence="7">Belongs to the MraZ family.</text>
</comment>
<keyword evidence="3" id="KW-0677">Repeat</keyword>
<dbReference type="InterPro" id="IPR007159">
    <property type="entry name" value="SpoVT-AbrB_dom"/>
</dbReference>
<dbReference type="InterPro" id="IPR038619">
    <property type="entry name" value="MraZ_sf"/>
</dbReference>
<comment type="caution">
    <text evidence="9">The sequence shown here is derived from an EMBL/GenBank/DDBJ whole genome shotgun (WGS) entry which is preliminary data.</text>
</comment>
<evidence type="ECO:0000259" key="8">
    <source>
        <dbReference type="PROSITE" id="PS51740"/>
    </source>
</evidence>
<organism evidence="9 10">
    <name type="scientific">candidate division WS6 bacterium GW2011_GWC1_36_11</name>
    <dbReference type="NCBI Taxonomy" id="1619090"/>
    <lineage>
        <taxon>Bacteria</taxon>
        <taxon>Candidatus Dojkabacteria</taxon>
    </lineage>
</organism>
<evidence type="ECO:0000256" key="1">
    <source>
        <dbReference type="ARBA" id="ARBA00013860"/>
    </source>
</evidence>
<dbReference type="InterPro" id="IPR035642">
    <property type="entry name" value="MraZ_N"/>
</dbReference>
<dbReference type="CDD" id="cd16320">
    <property type="entry name" value="MraZ_N"/>
    <property type="match status" value="1"/>
</dbReference>
<dbReference type="InterPro" id="IPR020603">
    <property type="entry name" value="MraZ_dom"/>
</dbReference>
<evidence type="ECO:0000313" key="9">
    <source>
        <dbReference type="EMBL" id="KKP92783.1"/>
    </source>
</evidence>
<dbReference type="GO" id="GO:0003700">
    <property type="term" value="F:DNA-binding transcription factor activity"/>
    <property type="evidence" value="ECO:0007669"/>
    <property type="project" value="UniProtKB-UniRule"/>
</dbReference>
<evidence type="ECO:0000256" key="6">
    <source>
        <dbReference type="ARBA" id="ARBA00023163"/>
    </source>
</evidence>
<evidence type="ECO:0000256" key="2">
    <source>
        <dbReference type="ARBA" id="ARBA00022490"/>
    </source>
</evidence>
<dbReference type="CDD" id="cd16321">
    <property type="entry name" value="MraZ_C"/>
    <property type="match status" value="1"/>
</dbReference>
<protein>
    <recommendedName>
        <fullName evidence="1 7">Transcriptional regulator MraZ</fullName>
    </recommendedName>
</protein>
<comment type="subunit">
    <text evidence="7">Forms oligomers.</text>
</comment>
<dbReference type="PANTHER" id="PTHR34701">
    <property type="entry name" value="TRANSCRIPTIONAL REGULATOR MRAZ"/>
    <property type="match status" value="1"/>
</dbReference>
<comment type="subcellular location">
    <subcellularLocation>
        <location evidence="7">Cytoplasm</location>
        <location evidence="7">Nucleoid</location>
    </subcellularLocation>
</comment>
<dbReference type="InterPro" id="IPR003444">
    <property type="entry name" value="MraZ"/>
</dbReference>